<keyword evidence="2" id="KW-0813">Transport</keyword>
<dbReference type="FunFam" id="1.20.1560.10:FF:000013">
    <property type="entry name" value="ABC transporter C family member 2"/>
    <property type="match status" value="1"/>
</dbReference>
<dbReference type="InterPro" id="IPR011527">
    <property type="entry name" value="ABC1_TM_dom"/>
</dbReference>
<dbReference type="PROSITE" id="PS50893">
    <property type="entry name" value="ABC_TRANSPORTER_2"/>
    <property type="match status" value="2"/>
</dbReference>
<dbReference type="CDD" id="cd18596">
    <property type="entry name" value="ABC_6TM_VMR1_D1_like"/>
    <property type="match status" value="1"/>
</dbReference>
<dbReference type="SUPFAM" id="SSF52540">
    <property type="entry name" value="P-loop containing nucleoside triphosphate hydrolases"/>
    <property type="match status" value="2"/>
</dbReference>
<keyword evidence="4" id="KW-0677">Repeat</keyword>
<evidence type="ECO:0000259" key="12">
    <source>
        <dbReference type="PROSITE" id="PS50929"/>
    </source>
</evidence>
<evidence type="ECO:0000256" key="7">
    <source>
        <dbReference type="ARBA" id="ARBA00022989"/>
    </source>
</evidence>
<keyword evidence="7 10" id="KW-1133">Transmembrane helix</keyword>
<dbReference type="InterPro" id="IPR050173">
    <property type="entry name" value="ABC_transporter_C-like"/>
</dbReference>
<dbReference type="OrthoDB" id="6500128at2759"/>
<dbReference type="GO" id="GO:0016020">
    <property type="term" value="C:membrane"/>
    <property type="evidence" value="ECO:0007669"/>
    <property type="project" value="UniProtKB-SubCell"/>
</dbReference>
<dbReference type="InterPro" id="IPR027417">
    <property type="entry name" value="P-loop_NTPase"/>
</dbReference>
<keyword evidence="14" id="KW-1185">Reference proteome</keyword>
<evidence type="ECO:0000256" key="4">
    <source>
        <dbReference type="ARBA" id="ARBA00022737"/>
    </source>
</evidence>
<feature type="transmembrane region" description="Helical" evidence="10">
    <location>
        <begin position="594"/>
        <end position="618"/>
    </location>
</feature>
<dbReference type="SMART" id="SM00382">
    <property type="entry name" value="AAA"/>
    <property type="match status" value="2"/>
</dbReference>
<feature type="transmembrane region" description="Helical" evidence="10">
    <location>
        <begin position="1192"/>
        <end position="1215"/>
    </location>
</feature>
<dbReference type="GO" id="GO:0140359">
    <property type="term" value="F:ABC-type transporter activity"/>
    <property type="evidence" value="ECO:0007669"/>
    <property type="project" value="InterPro"/>
</dbReference>
<dbReference type="PANTHER" id="PTHR24223">
    <property type="entry name" value="ATP-BINDING CASSETTE SUB-FAMILY C"/>
    <property type="match status" value="1"/>
</dbReference>
<dbReference type="EMBL" id="AYSA01000246">
    <property type="protein sequence ID" value="ESZ94420.1"/>
    <property type="molecule type" value="Genomic_DNA"/>
</dbReference>
<gene>
    <name evidence="13" type="ORF">SBOR_5213</name>
</gene>
<evidence type="ECO:0000256" key="8">
    <source>
        <dbReference type="ARBA" id="ARBA00023136"/>
    </source>
</evidence>
<keyword evidence="8 10" id="KW-0472">Membrane</keyword>
<evidence type="ECO:0000256" key="10">
    <source>
        <dbReference type="SAM" id="Phobius"/>
    </source>
</evidence>
<evidence type="ECO:0000313" key="13">
    <source>
        <dbReference type="EMBL" id="ESZ94420.1"/>
    </source>
</evidence>
<dbReference type="Pfam" id="PF00664">
    <property type="entry name" value="ABC_membrane"/>
    <property type="match status" value="2"/>
</dbReference>
<evidence type="ECO:0000256" key="2">
    <source>
        <dbReference type="ARBA" id="ARBA00022448"/>
    </source>
</evidence>
<dbReference type="PANTHER" id="PTHR24223:SF415">
    <property type="entry name" value="FI20190P1"/>
    <property type="match status" value="1"/>
</dbReference>
<evidence type="ECO:0000256" key="1">
    <source>
        <dbReference type="ARBA" id="ARBA00004141"/>
    </source>
</evidence>
<dbReference type="InterPro" id="IPR036640">
    <property type="entry name" value="ABC1_TM_sf"/>
</dbReference>
<comment type="subcellular location">
    <subcellularLocation>
        <location evidence="1">Membrane</location>
        <topology evidence="1">Multi-pass membrane protein</topology>
    </subcellularLocation>
</comment>
<sequence length="1534" mass="171345">MTAQFVLKPDVISMASFNIQGGSNHNIDIDLANNNYQCSRVWDSVNARFEACFIPFIAGIPAVIAALIIFGLLVQLIPIHQLLPSWLQPFVEEPEEKSGELDNRRRPHVLTRMTSCLLGVSVFGTFLQLSSIFYPHSHLHRNFHLMMIFPIISWVVACLLIIIIQPAKTPKSLLVLYISIFVSQYFVLLEKYSTLRSKDSPLVLSWAASIAAIIIILQMPMRDPSLSNDQISQVFSPPTNLLRSPEDNLTLWQFMSVSWMSPLMSMGKTKQLNEDNVWSLSYQFQHRVLHEKFRDTSGSVLKRLIDVTGIDLVILTSLGIYRSVADIAAPLLLQKILASMENPLSPKQATLTYSLIALVIRLVSAQSDVFATWYGRRSYERSRGALITMLFEKSLSRKTISISTKPREDEHVNGESNGINETNGIVSDSPTKQPLLPWWKNGFNIVARPFISCCGSRTKEVKKPAAPASMGKILNLMRGDAYEVAQRFWDFADFITQPLGLILSIIAVWKLLGWPCFIGVIAVFIGQALNVLVLKALLYYERQRRTASDTKLHKITQLVESIRHLRWYGWQDIWLARIMEARQNELWLRIITRIWGILMSFIYMFSSGMFPVVAFWAYCVWAGQPLRVDVAFPALQLFQMLQIGLQTVPDLVTTLLNARIAMGRIEDFMKEPDKPDLEANQSFENQLEMNDASFAWPGATEPVLKNMTVSFPPGLSLIYGEVASGKTALLQALLGELDHLSGQFRPVNEVVGYCAQTPWLQSMSIRDNILFSAPYQESRYKQVLDACALIPDMINFKNGDLSLIGENGIGLSGGQRARVALARAIYSNAKILFLDDPLSALDHHTAESVVKKCLTGSLAEGRIIILVTHRTELCLGMAQQIIRMTDGTAEVFDPESIPSELLQTVNSSNSTAEDPKEDKDQTAAAIPEKFMEDEHREHGGIKASVYWEYIKAGKLSYWALILMFVTAYRLIDIAETWFLKAWGEAYEGPRKPSRDPLSRLPSPETNIQPWLIGFFLLALAQSVTFVFFQASAQLMVYTAGKAIFERVMTRVVHATFRFYDVTPAGRLMNRMTSDISVIDGNLSSHFTSFAFLMIMWFTSVLLIGSLTPTFLAFAIILVITIVLIYIQFLPTSQSLRRLEMVSLTPLISNFGLLTEGLGTIRAFCAQRRFQDRVIEVTDVFQKMDHFYWSLQAWLQFRFSILSAISTFLMTAIAVYQNLSPGLTAFVLAAAARFVRSTRGLCQSYGQLQMEFVSVERVVELLHLDQEPPGSIDPPAYWPRLGSDIVFENVTIKYAPHLEPSLKNISLTIKGGSTTALIGRTGSGKSTLALSLLATTLPTTGRILIDGLDISQISTHALRTRITFLAQDPILFPGTMRMNLDPLSQHSDDECTHVLSKIASRHNWTLETTIDSAGKNLSQGQRQLVGLARALLRRSAIVVLDEATASIDGETAGRIQEVLREELRESTVLVIAHRVEAVRGVGAWVRLEGGSVGEVGEGVVGVGRGMDIDIDIDIDTGTSTSEGGEGIEILEYSSR</sequence>
<feature type="domain" description="ABC transmembrane type-1" evidence="12">
    <location>
        <begin position="959"/>
        <end position="1249"/>
    </location>
</feature>
<dbReference type="GO" id="GO:0005737">
    <property type="term" value="C:cytoplasm"/>
    <property type="evidence" value="ECO:0007669"/>
    <property type="project" value="UniProtKB-ARBA"/>
</dbReference>
<feature type="transmembrane region" description="Helical" evidence="10">
    <location>
        <begin position="1007"/>
        <end position="1028"/>
    </location>
</feature>
<feature type="transmembrane region" description="Helical" evidence="10">
    <location>
        <begin position="200"/>
        <end position="217"/>
    </location>
</feature>
<keyword evidence="6" id="KW-0067">ATP-binding</keyword>
<dbReference type="Proteomes" id="UP000019487">
    <property type="component" value="Unassembled WGS sequence"/>
</dbReference>
<evidence type="ECO:0000259" key="11">
    <source>
        <dbReference type="PROSITE" id="PS50893"/>
    </source>
</evidence>
<feature type="transmembrane region" description="Helical" evidence="10">
    <location>
        <begin position="146"/>
        <end position="164"/>
    </location>
</feature>
<dbReference type="FunFam" id="3.40.50.300:FF:001577">
    <property type="entry name" value="ABC bile acid transporter"/>
    <property type="match status" value="1"/>
</dbReference>
<dbReference type="PROSITE" id="PS50929">
    <property type="entry name" value="ABC_TM1F"/>
    <property type="match status" value="2"/>
</dbReference>
<dbReference type="GO" id="GO:0016887">
    <property type="term" value="F:ATP hydrolysis activity"/>
    <property type="evidence" value="ECO:0007669"/>
    <property type="project" value="InterPro"/>
</dbReference>
<dbReference type="FunFam" id="3.40.50.300:FF:001751">
    <property type="entry name" value="ABC bile acid transporter"/>
    <property type="match status" value="1"/>
</dbReference>
<protein>
    <submittedName>
        <fullName evidence="13">Putative ABC bile acid transporter</fullName>
    </submittedName>
</protein>
<feature type="domain" description="ABC transporter" evidence="11">
    <location>
        <begin position="687"/>
        <end position="911"/>
    </location>
</feature>
<feature type="transmembrane region" description="Helical" evidence="10">
    <location>
        <begin position="114"/>
        <end position="134"/>
    </location>
</feature>
<keyword evidence="3 10" id="KW-0812">Transmembrane</keyword>
<evidence type="ECO:0000256" key="3">
    <source>
        <dbReference type="ARBA" id="ARBA00022692"/>
    </source>
</evidence>
<dbReference type="InterPro" id="IPR003593">
    <property type="entry name" value="AAA+_ATPase"/>
</dbReference>
<evidence type="ECO:0000256" key="5">
    <source>
        <dbReference type="ARBA" id="ARBA00022741"/>
    </source>
</evidence>
<feature type="transmembrane region" description="Helical" evidence="10">
    <location>
        <begin position="171"/>
        <end position="188"/>
    </location>
</feature>
<feature type="compositionally biased region" description="Polar residues" evidence="9">
    <location>
        <begin position="414"/>
        <end position="424"/>
    </location>
</feature>
<dbReference type="Gene3D" id="1.20.1560.10">
    <property type="entry name" value="ABC transporter type 1, transmembrane domain"/>
    <property type="match status" value="2"/>
</dbReference>
<feature type="region of interest" description="Disordered" evidence="9">
    <location>
        <begin position="404"/>
        <end position="424"/>
    </location>
</feature>
<evidence type="ECO:0000313" key="14">
    <source>
        <dbReference type="Proteomes" id="UP000019487"/>
    </source>
</evidence>
<organism evidence="13 14">
    <name type="scientific">Sclerotinia borealis (strain F-4128)</name>
    <dbReference type="NCBI Taxonomy" id="1432307"/>
    <lineage>
        <taxon>Eukaryota</taxon>
        <taxon>Fungi</taxon>
        <taxon>Dikarya</taxon>
        <taxon>Ascomycota</taxon>
        <taxon>Pezizomycotina</taxon>
        <taxon>Leotiomycetes</taxon>
        <taxon>Helotiales</taxon>
        <taxon>Sclerotiniaceae</taxon>
        <taxon>Sclerotinia</taxon>
    </lineage>
</organism>
<name>W9CIS3_SCLBF</name>
<dbReference type="CDD" id="cd03250">
    <property type="entry name" value="ABCC_MRP_domain1"/>
    <property type="match status" value="1"/>
</dbReference>
<dbReference type="InterPro" id="IPR003439">
    <property type="entry name" value="ABC_transporter-like_ATP-bd"/>
</dbReference>
<dbReference type="GO" id="GO:0005524">
    <property type="term" value="F:ATP binding"/>
    <property type="evidence" value="ECO:0007669"/>
    <property type="project" value="UniProtKB-KW"/>
</dbReference>
<feature type="transmembrane region" description="Helical" evidence="10">
    <location>
        <begin position="1110"/>
        <end position="1130"/>
    </location>
</feature>
<feature type="transmembrane region" description="Helical" evidence="10">
    <location>
        <begin position="53"/>
        <end position="74"/>
    </location>
</feature>
<dbReference type="CDD" id="cd18604">
    <property type="entry name" value="ABC_6TM_VMR1_D2_like"/>
    <property type="match status" value="1"/>
</dbReference>
<dbReference type="InterPro" id="IPR017871">
    <property type="entry name" value="ABC_transporter-like_CS"/>
</dbReference>
<dbReference type="SUPFAM" id="SSF90123">
    <property type="entry name" value="ABC transporter transmembrane region"/>
    <property type="match status" value="2"/>
</dbReference>
<evidence type="ECO:0000256" key="9">
    <source>
        <dbReference type="SAM" id="MobiDB-lite"/>
    </source>
</evidence>
<evidence type="ECO:0000256" key="6">
    <source>
        <dbReference type="ARBA" id="ARBA00022840"/>
    </source>
</evidence>
<comment type="caution">
    <text evidence="13">The sequence shown here is derived from an EMBL/GenBank/DDBJ whole genome shotgun (WGS) entry which is preliminary data.</text>
</comment>
<dbReference type="Pfam" id="PF00005">
    <property type="entry name" value="ABC_tran"/>
    <property type="match status" value="2"/>
</dbReference>
<feature type="domain" description="ABC transporter" evidence="11">
    <location>
        <begin position="1284"/>
        <end position="1513"/>
    </location>
</feature>
<dbReference type="STRING" id="1432307.W9CIS3"/>
<accession>W9CIS3</accession>
<reference evidence="13 14" key="1">
    <citation type="journal article" date="2014" name="Genome Announc.">
        <title>Draft genome sequence of Sclerotinia borealis, a psychrophilic plant pathogenic fungus.</title>
        <authorList>
            <person name="Mardanov A.V."/>
            <person name="Beletsky A.V."/>
            <person name="Kadnikov V.V."/>
            <person name="Ignatov A.N."/>
            <person name="Ravin N.V."/>
        </authorList>
    </citation>
    <scope>NUCLEOTIDE SEQUENCE [LARGE SCALE GENOMIC DNA]</scope>
    <source>
        <strain evidence="14">F-4157</strain>
    </source>
</reference>
<dbReference type="HOGENOM" id="CLU_000604_27_6_1"/>
<feature type="transmembrane region" description="Helical" evidence="10">
    <location>
        <begin position="1086"/>
        <end position="1104"/>
    </location>
</feature>
<dbReference type="PROSITE" id="PS00211">
    <property type="entry name" value="ABC_TRANSPORTER_1"/>
    <property type="match status" value="2"/>
</dbReference>
<proteinExistence type="predicted"/>
<feature type="domain" description="ABC transmembrane type-1" evidence="12">
    <location>
        <begin position="323"/>
        <end position="657"/>
    </location>
</feature>
<keyword evidence="5" id="KW-0547">Nucleotide-binding</keyword>
<feature type="transmembrane region" description="Helical" evidence="10">
    <location>
        <begin position="517"/>
        <end position="538"/>
    </location>
</feature>
<dbReference type="Gene3D" id="3.40.50.300">
    <property type="entry name" value="P-loop containing nucleotide triphosphate hydrolases"/>
    <property type="match status" value="2"/>
</dbReference>